<dbReference type="OrthoDB" id="61122at2"/>
<comment type="subcellular location">
    <subcellularLocation>
        <location evidence="1">Membrane</location>
        <topology evidence="1">Multi-pass membrane protein</topology>
    </subcellularLocation>
</comment>
<name>A0A5S4FC77_9ACTN</name>
<dbReference type="AlphaFoldDB" id="A0A5S4FC77"/>
<dbReference type="EMBL" id="VCKY01000100">
    <property type="protein sequence ID" value="TMR15455.1"/>
    <property type="molecule type" value="Genomic_DNA"/>
</dbReference>
<accession>A0A5S4FC77</accession>
<keyword evidence="2" id="KW-0812">Transmembrane</keyword>
<keyword evidence="3" id="KW-1133">Transmembrane helix</keyword>
<evidence type="ECO:0000313" key="5">
    <source>
        <dbReference type="EMBL" id="TMR15455.1"/>
    </source>
</evidence>
<reference evidence="5 6" key="1">
    <citation type="submission" date="2019-05" db="EMBL/GenBank/DDBJ databases">
        <title>Draft genome sequence of Nonomuraea turkmeniaca DSM 43926.</title>
        <authorList>
            <person name="Saricaoglu S."/>
            <person name="Isik K."/>
        </authorList>
    </citation>
    <scope>NUCLEOTIDE SEQUENCE [LARGE SCALE GENOMIC DNA]</scope>
    <source>
        <strain evidence="5 6">DSM 43926</strain>
    </source>
</reference>
<gene>
    <name evidence="5" type="ORF">ETD86_27135</name>
</gene>
<keyword evidence="4" id="KW-0472">Membrane</keyword>
<keyword evidence="6" id="KW-1185">Reference proteome</keyword>
<dbReference type="SUPFAM" id="SSF161098">
    <property type="entry name" value="MetI-like"/>
    <property type="match status" value="1"/>
</dbReference>
<sequence length="213" mass="22663">MKIPLNESAGWLGNDVFCLRMAQRPAVMRSWMVMTAAPRAQSGKEVSRTVSLARAAEPIVCVAKAYAPSAPSARGKVTADNCFGVPDGGSVDFAYFKGGPNYLGDAVEPLLQKKFPKIKSSGPCPSACRRPRSRAFQVMLPMARPALVSVTIFNILGQWNSTCCRWCCCPATPRTRVLPQGIASISVTAGNQAGWGALFAAPTTAIVPMLVVT</sequence>
<dbReference type="GO" id="GO:0016020">
    <property type="term" value="C:membrane"/>
    <property type="evidence" value="ECO:0007669"/>
    <property type="project" value="UniProtKB-SubCell"/>
</dbReference>
<organism evidence="5 6">
    <name type="scientific">Nonomuraea turkmeniaca</name>
    <dbReference type="NCBI Taxonomy" id="103838"/>
    <lineage>
        <taxon>Bacteria</taxon>
        <taxon>Bacillati</taxon>
        <taxon>Actinomycetota</taxon>
        <taxon>Actinomycetes</taxon>
        <taxon>Streptosporangiales</taxon>
        <taxon>Streptosporangiaceae</taxon>
        <taxon>Nonomuraea</taxon>
    </lineage>
</organism>
<evidence type="ECO:0000256" key="1">
    <source>
        <dbReference type="ARBA" id="ARBA00004141"/>
    </source>
</evidence>
<dbReference type="Proteomes" id="UP000309128">
    <property type="component" value="Unassembled WGS sequence"/>
</dbReference>
<evidence type="ECO:0000256" key="4">
    <source>
        <dbReference type="ARBA" id="ARBA00023136"/>
    </source>
</evidence>
<evidence type="ECO:0000256" key="2">
    <source>
        <dbReference type="ARBA" id="ARBA00022692"/>
    </source>
</evidence>
<evidence type="ECO:0000313" key="6">
    <source>
        <dbReference type="Proteomes" id="UP000309128"/>
    </source>
</evidence>
<comment type="caution">
    <text evidence="5">The sequence shown here is derived from an EMBL/GenBank/DDBJ whole genome shotgun (WGS) entry which is preliminary data.</text>
</comment>
<proteinExistence type="predicted"/>
<dbReference type="Gene3D" id="1.10.3720.10">
    <property type="entry name" value="MetI-like"/>
    <property type="match status" value="1"/>
</dbReference>
<dbReference type="InterPro" id="IPR035906">
    <property type="entry name" value="MetI-like_sf"/>
</dbReference>
<evidence type="ECO:0000256" key="3">
    <source>
        <dbReference type="ARBA" id="ARBA00022989"/>
    </source>
</evidence>
<dbReference type="RefSeq" id="WP_138668986.1">
    <property type="nucleotide sequence ID" value="NZ_VCKY01000100.1"/>
</dbReference>
<protein>
    <submittedName>
        <fullName evidence="5">Uncharacterized protein</fullName>
    </submittedName>
</protein>